<feature type="domain" description="Kazal-like" evidence="5">
    <location>
        <begin position="39"/>
        <end position="78"/>
    </location>
</feature>
<dbReference type="InParanoid" id="A9A1G7"/>
<dbReference type="STRING" id="436308.Nmar_1250"/>
<evidence type="ECO:0000313" key="6">
    <source>
        <dbReference type="EMBL" id="ABX13146.1"/>
    </source>
</evidence>
<dbReference type="Pfam" id="PF00050">
    <property type="entry name" value="Kazal_1"/>
    <property type="match status" value="1"/>
</dbReference>
<protein>
    <submittedName>
        <fullName evidence="6">Protease inhibitor Kazal-type</fullName>
    </submittedName>
</protein>
<keyword evidence="2" id="KW-0186">Copper</keyword>
<dbReference type="InterPro" id="IPR002350">
    <property type="entry name" value="Kazal_dom"/>
</dbReference>
<dbReference type="KEGG" id="nmr:Nmar_1250"/>
<evidence type="ECO:0000259" key="5">
    <source>
        <dbReference type="PROSITE" id="PS51465"/>
    </source>
</evidence>
<dbReference type="GO" id="GO:0005507">
    <property type="term" value="F:copper ion binding"/>
    <property type="evidence" value="ECO:0007669"/>
    <property type="project" value="InterPro"/>
</dbReference>
<dbReference type="PANTHER" id="PTHR36507:SF1">
    <property type="entry name" value="BLL1555 PROTEIN"/>
    <property type="match status" value="1"/>
</dbReference>
<dbReference type="SUPFAM" id="SSF49503">
    <property type="entry name" value="Cupredoxins"/>
    <property type="match status" value="1"/>
</dbReference>
<dbReference type="CDD" id="cd00104">
    <property type="entry name" value="KAZAL_FS"/>
    <property type="match status" value="1"/>
</dbReference>
<dbReference type="Gene3D" id="2.60.40.420">
    <property type="entry name" value="Cupredoxins - blue copper proteins"/>
    <property type="match status" value="1"/>
</dbReference>
<dbReference type="Gene3D" id="3.30.60.30">
    <property type="match status" value="1"/>
</dbReference>
<keyword evidence="4" id="KW-0812">Transmembrane</keyword>
<evidence type="ECO:0000313" key="7">
    <source>
        <dbReference type="Proteomes" id="UP000000792"/>
    </source>
</evidence>
<feature type="transmembrane region" description="Helical" evidence="4">
    <location>
        <begin position="6"/>
        <end position="24"/>
    </location>
</feature>
<keyword evidence="4" id="KW-1133">Transmembrane helix</keyword>
<dbReference type="SMR" id="A9A1G7"/>
<dbReference type="Pfam" id="PF00127">
    <property type="entry name" value="Copper-bind"/>
    <property type="match status" value="1"/>
</dbReference>
<dbReference type="HOGENOM" id="CLU_1159090_0_0_2"/>
<evidence type="ECO:0000256" key="1">
    <source>
        <dbReference type="ARBA" id="ARBA00022723"/>
    </source>
</evidence>
<dbReference type="OrthoDB" id="12245at2157"/>
<feature type="region of interest" description="Disordered" evidence="3">
    <location>
        <begin position="80"/>
        <end position="156"/>
    </location>
</feature>
<evidence type="ECO:0000256" key="3">
    <source>
        <dbReference type="SAM" id="MobiDB-lite"/>
    </source>
</evidence>
<evidence type="ECO:0000256" key="4">
    <source>
        <dbReference type="SAM" id="Phobius"/>
    </source>
</evidence>
<dbReference type="SMART" id="SM00280">
    <property type="entry name" value="KAZAL"/>
    <property type="match status" value="1"/>
</dbReference>
<keyword evidence="7" id="KW-1185">Reference proteome</keyword>
<dbReference type="InterPro" id="IPR008972">
    <property type="entry name" value="Cupredoxin"/>
</dbReference>
<dbReference type="AlphaFoldDB" id="A9A1G7"/>
<gene>
    <name evidence="6" type="ordered locus">Nmar_1250</name>
</gene>
<dbReference type="InterPro" id="IPR052721">
    <property type="entry name" value="ET_Amicyanin"/>
</dbReference>
<dbReference type="Proteomes" id="UP000000792">
    <property type="component" value="Chromosome"/>
</dbReference>
<dbReference type="InterPro" id="IPR036058">
    <property type="entry name" value="Kazal_dom_sf"/>
</dbReference>
<dbReference type="RefSeq" id="WP_012215633.1">
    <property type="nucleotide sequence ID" value="NC_010085.1"/>
</dbReference>
<dbReference type="PANTHER" id="PTHR36507">
    <property type="entry name" value="BLL1555 PROTEIN"/>
    <property type="match status" value="1"/>
</dbReference>
<feature type="compositionally biased region" description="Polar residues" evidence="3">
    <location>
        <begin position="136"/>
        <end position="145"/>
    </location>
</feature>
<dbReference type="GO" id="GO:0009055">
    <property type="term" value="F:electron transfer activity"/>
    <property type="evidence" value="ECO:0007669"/>
    <property type="project" value="InterPro"/>
</dbReference>
<dbReference type="EnsemblBacteria" id="ABX13146">
    <property type="protein sequence ID" value="ABX13146"/>
    <property type="gene ID" value="Nmar_1250"/>
</dbReference>
<keyword evidence="4" id="KW-0472">Membrane</keyword>
<dbReference type="PROSITE" id="PS51465">
    <property type="entry name" value="KAZAL_2"/>
    <property type="match status" value="1"/>
</dbReference>
<keyword evidence="1" id="KW-0479">Metal-binding</keyword>
<proteinExistence type="predicted"/>
<evidence type="ECO:0000256" key="2">
    <source>
        <dbReference type="ARBA" id="ARBA00023008"/>
    </source>
</evidence>
<dbReference type="SUPFAM" id="SSF100895">
    <property type="entry name" value="Kazal-type serine protease inhibitors"/>
    <property type="match status" value="1"/>
</dbReference>
<dbReference type="EMBL" id="CP000866">
    <property type="protein sequence ID" value="ABX13146.1"/>
    <property type="molecule type" value="Genomic_DNA"/>
</dbReference>
<name>A9A1G7_NITMS</name>
<feature type="compositionally biased region" description="Acidic residues" evidence="3">
    <location>
        <begin position="81"/>
        <end position="135"/>
    </location>
</feature>
<dbReference type="eggNOG" id="arCOG02926">
    <property type="taxonomic scope" value="Archaea"/>
</dbReference>
<accession>A9A1G7</accession>
<dbReference type="InterPro" id="IPR000923">
    <property type="entry name" value="BlueCu_1"/>
</dbReference>
<organism evidence="6 7">
    <name type="scientific">Nitrosopumilus maritimus (strain SCM1)</name>
    <dbReference type="NCBI Taxonomy" id="436308"/>
    <lineage>
        <taxon>Archaea</taxon>
        <taxon>Nitrososphaerota</taxon>
        <taxon>Nitrososphaeria</taxon>
        <taxon>Nitrosopumilales</taxon>
        <taxon>Nitrosopumilaceae</taxon>
        <taxon>Nitrosopumilus</taxon>
    </lineage>
</organism>
<sequence length="239" mass="25730">MNFSYGIIAAVGILVAISVGLISMSPDEIIEPRTVEEQPIACTMQWDPMCGVDGETYGNSCMLDAANVKLDYVGECVIAEPEPEPIPEPEPEPEPIPEPEPEPEPIPEPEPEPEPIPEPEPEPEPIPEPEPEPETQSDLPMSLTISAPEGSGVPGCEETNECYLPYEATVAVGTTVTWSNDDTAAHTVTSGNVSAGPTGVFDSGLFMSGGTFEFTFEETGTYDYFCMVHPWMTGIIHVE</sequence>
<reference evidence="6 7" key="1">
    <citation type="journal article" date="2010" name="Proc. Natl. Acad. Sci. U.S.A.">
        <title>Nitrosopumilus maritimus genome reveals unique mechanisms for nitrification and autotrophy in globally distributed marine crenarchaea.</title>
        <authorList>
            <person name="Walker C.B."/>
            <person name="de la Torre J.R."/>
            <person name="Klotz M.G."/>
            <person name="Urakawa H."/>
            <person name="Pinel N."/>
            <person name="Arp D.J."/>
            <person name="Brochier-Armanet C."/>
            <person name="Chain P.S."/>
            <person name="Chan P.P."/>
            <person name="Gollabgir A."/>
            <person name="Hemp J."/>
            <person name="Hugler M."/>
            <person name="Karr E.A."/>
            <person name="Konneke M."/>
            <person name="Shin M."/>
            <person name="Lawton T.J."/>
            <person name="Lowe T."/>
            <person name="Martens-Habbena W."/>
            <person name="Sayavedra-Soto L.A."/>
            <person name="Lang D."/>
            <person name="Sievert S.M."/>
            <person name="Rosenzweig A.C."/>
            <person name="Manning G."/>
            <person name="Stahl D.A."/>
        </authorList>
    </citation>
    <scope>NUCLEOTIDE SEQUENCE [LARGE SCALE GENOMIC DNA]</scope>
    <source>
        <strain evidence="6 7">SCM1</strain>
    </source>
</reference>
<dbReference type="GeneID" id="5773920"/>